<evidence type="ECO:0000313" key="8">
    <source>
        <dbReference type="Proteomes" id="UP001419910"/>
    </source>
</evidence>
<accession>A0ABU9XZY4</accession>
<dbReference type="Pfam" id="PF00005">
    <property type="entry name" value="ABC_tran"/>
    <property type="match status" value="1"/>
</dbReference>
<proteinExistence type="predicted"/>
<gene>
    <name evidence="7" type="ORF">ABC974_05625</name>
</gene>
<sequence length="261" mass="27612">MELTLDDLGVTLSRRRVLDGISVILRPGRVTAILGPNGAGKSTLLRTAAALIAPATGTVRLGDRNVATLDPRERARRIGYLPQNAGVHWNIATSEVVALGRLPHRAPFAAPGQHDLDAVTRAMAATETAHLADRPVNELSGGERARVLLARVLAGEPDWLLADEPLAGLDPRHQFDILDRLQEVARQGRGVAIVLHDLLHAGRVADDVLLLKEGRVLTSGEAAAVMTPDNLRAAFGVEVSVQRNTGGGLVCTPIGRALATA</sequence>
<evidence type="ECO:0000256" key="1">
    <source>
        <dbReference type="ARBA" id="ARBA00022448"/>
    </source>
</evidence>
<evidence type="ECO:0000313" key="7">
    <source>
        <dbReference type="EMBL" id="MEN2789097.1"/>
    </source>
</evidence>
<dbReference type="PANTHER" id="PTHR42794:SF1">
    <property type="entry name" value="HEMIN IMPORT ATP-BINDING PROTEIN HMUV"/>
    <property type="match status" value="1"/>
</dbReference>
<evidence type="ECO:0000256" key="2">
    <source>
        <dbReference type="ARBA" id="ARBA00022741"/>
    </source>
</evidence>
<dbReference type="InterPro" id="IPR017871">
    <property type="entry name" value="ABC_transporter-like_CS"/>
</dbReference>
<dbReference type="Proteomes" id="UP001419910">
    <property type="component" value="Unassembled WGS sequence"/>
</dbReference>
<comment type="function">
    <text evidence="5">Part of the ABC transporter complex HmuTUV involved in hemin import. Responsible for energy coupling to the transport system.</text>
</comment>
<evidence type="ECO:0000256" key="4">
    <source>
        <dbReference type="ARBA" id="ARBA00022967"/>
    </source>
</evidence>
<keyword evidence="3 7" id="KW-0067">ATP-binding</keyword>
<comment type="caution">
    <text evidence="7">The sequence shown here is derived from an EMBL/GenBank/DDBJ whole genome shotgun (WGS) entry which is preliminary data.</text>
</comment>
<dbReference type="GO" id="GO:0005524">
    <property type="term" value="F:ATP binding"/>
    <property type="evidence" value="ECO:0007669"/>
    <property type="project" value="UniProtKB-KW"/>
</dbReference>
<feature type="domain" description="ABC transporter" evidence="6">
    <location>
        <begin position="3"/>
        <end position="238"/>
    </location>
</feature>
<dbReference type="InterPro" id="IPR003439">
    <property type="entry name" value="ABC_transporter-like_ATP-bd"/>
</dbReference>
<dbReference type="InterPro" id="IPR027417">
    <property type="entry name" value="P-loop_NTPase"/>
</dbReference>
<evidence type="ECO:0000256" key="5">
    <source>
        <dbReference type="ARBA" id="ARBA00037066"/>
    </source>
</evidence>
<evidence type="ECO:0000256" key="3">
    <source>
        <dbReference type="ARBA" id="ARBA00022840"/>
    </source>
</evidence>
<dbReference type="EMBL" id="JBDIME010000003">
    <property type="protein sequence ID" value="MEN2789097.1"/>
    <property type="molecule type" value="Genomic_DNA"/>
</dbReference>
<dbReference type="PROSITE" id="PS00211">
    <property type="entry name" value="ABC_TRANSPORTER_1"/>
    <property type="match status" value="1"/>
</dbReference>
<dbReference type="SMART" id="SM00382">
    <property type="entry name" value="AAA"/>
    <property type="match status" value="1"/>
</dbReference>
<keyword evidence="1" id="KW-0813">Transport</keyword>
<dbReference type="Gene3D" id="3.40.50.300">
    <property type="entry name" value="P-loop containing nucleotide triphosphate hydrolases"/>
    <property type="match status" value="1"/>
</dbReference>
<evidence type="ECO:0000259" key="6">
    <source>
        <dbReference type="PROSITE" id="PS50893"/>
    </source>
</evidence>
<protein>
    <submittedName>
        <fullName evidence="7">ABC transporter ATP-binding protein</fullName>
    </submittedName>
</protein>
<keyword evidence="4" id="KW-1278">Translocase</keyword>
<name>A0ABU9XZY4_9SPHN</name>
<organism evidence="7 8">
    <name type="scientific">Sphingomonas oligophenolica</name>
    <dbReference type="NCBI Taxonomy" id="301154"/>
    <lineage>
        <taxon>Bacteria</taxon>
        <taxon>Pseudomonadati</taxon>
        <taxon>Pseudomonadota</taxon>
        <taxon>Alphaproteobacteria</taxon>
        <taxon>Sphingomonadales</taxon>
        <taxon>Sphingomonadaceae</taxon>
        <taxon>Sphingomonas</taxon>
    </lineage>
</organism>
<dbReference type="SUPFAM" id="SSF52540">
    <property type="entry name" value="P-loop containing nucleoside triphosphate hydrolases"/>
    <property type="match status" value="1"/>
</dbReference>
<dbReference type="InterPro" id="IPR003593">
    <property type="entry name" value="AAA+_ATPase"/>
</dbReference>
<dbReference type="PROSITE" id="PS50893">
    <property type="entry name" value="ABC_TRANSPORTER_2"/>
    <property type="match status" value="1"/>
</dbReference>
<dbReference type="PANTHER" id="PTHR42794">
    <property type="entry name" value="HEMIN IMPORT ATP-BINDING PROTEIN HMUV"/>
    <property type="match status" value="1"/>
</dbReference>
<reference evidence="7 8" key="1">
    <citation type="submission" date="2024-05" db="EMBL/GenBank/DDBJ databases">
        <authorList>
            <person name="Liu Q."/>
            <person name="Xin Y.-H."/>
        </authorList>
    </citation>
    <scope>NUCLEOTIDE SEQUENCE [LARGE SCALE GENOMIC DNA]</scope>
    <source>
        <strain evidence="7 8">CGMCC 1.10181</strain>
    </source>
</reference>
<dbReference type="RefSeq" id="WP_343891754.1">
    <property type="nucleotide sequence ID" value="NZ_BAAAEH010000047.1"/>
</dbReference>
<dbReference type="CDD" id="cd03214">
    <property type="entry name" value="ABC_Iron-Siderophores_B12_Hemin"/>
    <property type="match status" value="1"/>
</dbReference>
<keyword evidence="8" id="KW-1185">Reference proteome</keyword>
<keyword evidence="2" id="KW-0547">Nucleotide-binding</keyword>